<dbReference type="InterPro" id="IPR042099">
    <property type="entry name" value="ANL_N_sf"/>
</dbReference>
<accession>A0ABU2JBX0</accession>
<dbReference type="RefSeq" id="WP_311423596.1">
    <property type="nucleotide sequence ID" value="NZ_JAVREH010000018.1"/>
</dbReference>
<dbReference type="InterPro" id="IPR053158">
    <property type="entry name" value="CapK_Type1_Caps_Biosynth"/>
</dbReference>
<comment type="caution">
    <text evidence="2">The sequence shown here is derived from an EMBL/GenBank/DDBJ whole genome shotgun (WGS) entry which is preliminary data.</text>
</comment>
<dbReference type="PANTHER" id="PTHR36932">
    <property type="entry name" value="CAPSULAR POLYSACCHARIDE BIOSYNTHESIS PROTEIN"/>
    <property type="match status" value="1"/>
</dbReference>
<gene>
    <name evidence="2" type="ORF">RM423_13700</name>
</gene>
<proteinExistence type="predicted"/>
<sequence length="458" mass="52487">MKMNRSMAEAIYWKQMSLRGRGAVRDRLEWLVSNETKSPVEIDEIQAAKLRDLVAHSYRTVPYYRELMDERGLKPDDIATPADLAKLPVLSRARLAAHQDRLLSSEADTESLQVNFSSGSTGVRAQFSQDQDFRLWMRAHQLRTYAWCSGWKLGDPFVLLWGSEIYWSLKQRIEQWENRLVNRREFNTFRLSPELIAAFLDELIAFRPALVSTYSNAIHLITGEAARRGLRIEGLRAVQATSEPLPPALRERIEQTLNCEVYDKYGMRESNVVAHESPDHNGMLLQSENVVVEILDDDLQPCPEGVRGKLVVTPLNNRAMPLLRYETSDVAALLPRAADAILPFPRISSVAGRLQDLIVVPGQGHVDSYFFSYLLMQQPLIHWFQVIQDRPEALTIRVYAPDGLDRATRNQLVERIVHHTQFPFQVEFDVLHRMPESSTGKFRLCVSNLEQTPRLDRA</sequence>
<evidence type="ECO:0000259" key="1">
    <source>
        <dbReference type="Pfam" id="PF00501"/>
    </source>
</evidence>
<dbReference type="EMBL" id="JAVREH010000018">
    <property type="protein sequence ID" value="MDT0262447.1"/>
    <property type="molecule type" value="Genomic_DNA"/>
</dbReference>
<dbReference type="PANTHER" id="PTHR36932:SF1">
    <property type="entry name" value="CAPSULAR POLYSACCHARIDE BIOSYNTHESIS PROTEIN"/>
    <property type="match status" value="1"/>
</dbReference>
<keyword evidence="3" id="KW-1185">Reference proteome</keyword>
<dbReference type="Pfam" id="PF00501">
    <property type="entry name" value="AMP-binding"/>
    <property type="match status" value="1"/>
</dbReference>
<dbReference type="InterPro" id="IPR000873">
    <property type="entry name" value="AMP-dep_synth/lig_dom"/>
</dbReference>
<organism evidence="2 3">
    <name type="scientific">Jatrophihabitans lederbergiae</name>
    <dbReference type="NCBI Taxonomy" id="3075547"/>
    <lineage>
        <taxon>Bacteria</taxon>
        <taxon>Bacillati</taxon>
        <taxon>Actinomycetota</taxon>
        <taxon>Actinomycetes</taxon>
        <taxon>Jatrophihabitantales</taxon>
        <taxon>Jatrophihabitantaceae</taxon>
        <taxon>Jatrophihabitans</taxon>
    </lineage>
</organism>
<dbReference type="SUPFAM" id="SSF56801">
    <property type="entry name" value="Acetyl-CoA synthetase-like"/>
    <property type="match status" value="1"/>
</dbReference>
<evidence type="ECO:0000313" key="3">
    <source>
        <dbReference type="Proteomes" id="UP001183176"/>
    </source>
</evidence>
<protein>
    <submittedName>
        <fullName evidence="2">AMP-binding protein</fullName>
    </submittedName>
</protein>
<reference evidence="3" key="1">
    <citation type="submission" date="2023-07" db="EMBL/GenBank/DDBJ databases">
        <title>30 novel species of actinomycetes from the DSMZ collection.</title>
        <authorList>
            <person name="Nouioui I."/>
        </authorList>
    </citation>
    <scope>NUCLEOTIDE SEQUENCE [LARGE SCALE GENOMIC DNA]</scope>
    <source>
        <strain evidence="3">DSM 44399</strain>
    </source>
</reference>
<evidence type="ECO:0000313" key="2">
    <source>
        <dbReference type="EMBL" id="MDT0262447.1"/>
    </source>
</evidence>
<feature type="domain" description="AMP-dependent synthetase/ligase" evidence="1">
    <location>
        <begin position="144"/>
        <end position="312"/>
    </location>
</feature>
<dbReference type="Proteomes" id="UP001183176">
    <property type="component" value="Unassembled WGS sequence"/>
</dbReference>
<name>A0ABU2JBX0_9ACTN</name>
<dbReference type="Gene3D" id="3.40.50.12780">
    <property type="entry name" value="N-terminal domain of ligase-like"/>
    <property type="match status" value="1"/>
</dbReference>